<comment type="caution">
    <text evidence="3">The sequence shown here is derived from an EMBL/GenBank/DDBJ whole genome shotgun (WGS) entry which is preliminary data.</text>
</comment>
<evidence type="ECO:0000259" key="2">
    <source>
        <dbReference type="Pfam" id="PF17127"/>
    </source>
</evidence>
<evidence type="ECO:0000313" key="4">
    <source>
        <dbReference type="Proteomes" id="UP000324383"/>
    </source>
</evidence>
<dbReference type="SUPFAM" id="SSF52833">
    <property type="entry name" value="Thioredoxin-like"/>
    <property type="match status" value="1"/>
</dbReference>
<organism evidence="3 4">
    <name type="scientific">Bacteroides pyogenes</name>
    <dbReference type="NCBI Taxonomy" id="310300"/>
    <lineage>
        <taxon>Bacteria</taxon>
        <taxon>Pseudomonadati</taxon>
        <taxon>Bacteroidota</taxon>
        <taxon>Bacteroidia</taxon>
        <taxon>Bacteroidales</taxon>
        <taxon>Bacteroidaceae</taxon>
        <taxon>Bacteroides</taxon>
    </lineage>
</organism>
<dbReference type="InterPro" id="IPR036249">
    <property type="entry name" value="Thioredoxin-like_sf"/>
</dbReference>
<keyword evidence="1" id="KW-0732">Signal</keyword>
<sequence length="314" mass="35523">MKGVVRSLVFLFCVPLCACKNGNASNTRICGEAAQDTVKAIVLPAIPPMFTTIEQRADFLVKHYWDNVNFADTNYIHHPDVTEQAWVDYCDLLKHVPLSVAQDAVRATIKRTEADKKVFVYITDLADKYLYDPNSPMRNEEHYIPVLDAMIASPLLDETEKIRPRARRELAQKNRRGTKALDFSYTTASGAQGSLYGVKAAYTLLFINNPGCYACTAAIEELKTAPTISSLHCNNRLAVLSVYPDDEPEEWKKHLTDFPKSWINGYDKHTAIKNRQIYDLKAIPTLYLLDREKNVLLKDATVQAIEEYLSTTAR</sequence>
<dbReference type="InterPro" id="IPR033395">
    <property type="entry name" value="DUF5106"/>
</dbReference>
<dbReference type="EMBL" id="VKLW01000020">
    <property type="protein sequence ID" value="TYK33113.1"/>
    <property type="molecule type" value="Genomic_DNA"/>
</dbReference>
<feature type="signal peptide" evidence="1">
    <location>
        <begin position="1"/>
        <end position="18"/>
    </location>
</feature>
<reference evidence="3 4" key="1">
    <citation type="submission" date="2019-07" db="EMBL/GenBank/DDBJ databases">
        <title>Draft Genome Sequences of Bacteroides pyogenes Strains Isolated from the Uterus Holstein Dairy Cows with Metritis.</title>
        <authorList>
            <person name="Cunha F."/>
            <person name="Galvao K.N."/>
            <person name="Jeon S.J."/>
            <person name="Jeong K.C."/>
        </authorList>
    </citation>
    <scope>NUCLEOTIDE SEQUENCE [LARGE SCALE GENOMIC DNA]</scope>
    <source>
        <strain evidence="3 4">KG-31</strain>
    </source>
</reference>
<name>A0A5D3FVW1_9BACE</name>
<dbReference type="Proteomes" id="UP000324383">
    <property type="component" value="Unassembled WGS sequence"/>
</dbReference>
<evidence type="ECO:0000256" key="1">
    <source>
        <dbReference type="SAM" id="SignalP"/>
    </source>
</evidence>
<feature type="chain" id="PRO_5030116528" evidence="1">
    <location>
        <begin position="19"/>
        <end position="314"/>
    </location>
</feature>
<keyword evidence="4" id="KW-1185">Reference proteome</keyword>
<dbReference type="Pfam" id="PF17127">
    <property type="entry name" value="DUF5106"/>
    <property type="match status" value="1"/>
</dbReference>
<protein>
    <submittedName>
        <fullName evidence="3">DUF5106 domain-containing protein</fullName>
    </submittedName>
</protein>
<gene>
    <name evidence="3" type="ORF">FNJ60_09745</name>
</gene>
<feature type="domain" description="DUF5106" evidence="2">
    <location>
        <begin position="32"/>
        <end position="174"/>
    </location>
</feature>
<accession>A0A5D3FVW1</accession>
<proteinExistence type="predicted"/>
<evidence type="ECO:0000313" key="3">
    <source>
        <dbReference type="EMBL" id="TYK33113.1"/>
    </source>
</evidence>
<dbReference type="Gene3D" id="3.40.30.10">
    <property type="entry name" value="Glutaredoxin"/>
    <property type="match status" value="1"/>
</dbReference>
<dbReference type="AlphaFoldDB" id="A0A5D3FVW1"/>
<dbReference type="RefSeq" id="WP_148730597.1">
    <property type="nucleotide sequence ID" value="NZ_VKLW01000020.1"/>
</dbReference>